<feature type="signal peptide" evidence="1">
    <location>
        <begin position="1"/>
        <end position="28"/>
    </location>
</feature>
<dbReference type="PROSITE" id="PS51704">
    <property type="entry name" value="GP_PDE"/>
    <property type="match status" value="1"/>
</dbReference>
<sequence>MTPHRRRSRVTGLLPALILALVTTPLLAPTTTAASASATKAGGADVIGHRGHPVGVTENTLASFRKALRAGADGVELDVRVTADGKLVVMHDDSLARTTTCSGTAVSDASLAWIQRSCRGRVGGERIPSLAAVAGWLRRAPGAVAVVEIKGGPWTAPRIRGLQRVLQQRRVLGRVTVLSGDAWLLRQVERAAPRLHTHALADSWAEVQGWRRDFPQLDGVNLHAADATRARVAALHRAGLTVLGRTTSSRADFRRLRAARVDGFVTDRIGLARRR</sequence>
<dbReference type="CDD" id="cd08556">
    <property type="entry name" value="GDPD"/>
    <property type="match status" value="1"/>
</dbReference>
<protein>
    <recommendedName>
        <fullName evidence="2">GP-PDE domain-containing protein</fullName>
    </recommendedName>
</protein>
<feature type="chain" id="PRO_5047518618" description="GP-PDE domain-containing protein" evidence="1">
    <location>
        <begin position="29"/>
        <end position="275"/>
    </location>
</feature>
<dbReference type="Gene3D" id="3.20.20.190">
    <property type="entry name" value="Phosphatidylinositol (PI) phosphodiesterase"/>
    <property type="match status" value="1"/>
</dbReference>
<dbReference type="SUPFAM" id="SSF51695">
    <property type="entry name" value="PLC-like phosphodiesterases"/>
    <property type="match status" value="1"/>
</dbReference>
<evidence type="ECO:0000313" key="3">
    <source>
        <dbReference type="EMBL" id="GAA4673406.1"/>
    </source>
</evidence>
<proteinExistence type="predicted"/>
<organism evidence="3 4">
    <name type="scientific">Nocardioides nanhaiensis</name>
    <dbReference type="NCBI Taxonomy" id="1476871"/>
    <lineage>
        <taxon>Bacteria</taxon>
        <taxon>Bacillati</taxon>
        <taxon>Actinomycetota</taxon>
        <taxon>Actinomycetes</taxon>
        <taxon>Propionibacteriales</taxon>
        <taxon>Nocardioidaceae</taxon>
        <taxon>Nocardioides</taxon>
    </lineage>
</organism>
<dbReference type="PANTHER" id="PTHR46211">
    <property type="entry name" value="GLYCEROPHOSPHORYL DIESTER PHOSPHODIESTERASE"/>
    <property type="match status" value="1"/>
</dbReference>
<name>A0ABP8VUZ4_9ACTN</name>
<dbReference type="PANTHER" id="PTHR46211:SF1">
    <property type="entry name" value="GLYCEROPHOSPHODIESTER PHOSPHODIESTERASE, CYTOPLASMIC"/>
    <property type="match status" value="1"/>
</dbReference>
<dbReference type="InterPro" id="IPR030395">
    <property type="entry name" value="GP_PDE_dom"/>
</dbReference>
<dbReference type="EMBL" id="BAABIM010000001">
    <property type="protein sequence ID" value="GAA4673406.1"/>
    <property type="molecule type" value="Genomic_DNA"/>
</dbReference>
<keyword evidence="4" id="KW-1185">Reference proteome</keyword>
<accession>A0ABP8VUZ4</accession>
<evidence type="ECO:0000313" key="4">
    <source>
        <dbReference type="Proteomes" id="UP001500621"/>
    </source>
</evidence>
<dbReference type="RefSeq" id="WP_345262873.1">
    <property type="nucleotide sequence ID" value="NZ_BAABIM010000001.1"/>
</dbReference>
<gene>
    <name evidence="3" type="ORF">GCM10023226_07990</name>
</gene>
<evidence type="ECO:0000259" key="2">
    <source>
        <dbReference type="PROSITE" id="PS51704"/>
    </source>
</evidence>
<dbReference type="Pfam" id="PF03009">
    <property type="entry name" value="GDPD"/>
    <property type="match status" value="1"/>
</dbReference>
<dbReference type="Proteomes" id="UP001500621">
    <property type="component" value="Unassembled WGS sequence"/>
</dbReference>
<reference evidence="4" key="1">
    <citation type="journal article" date="2019" name="Int. J. Syst. Evol. Microbiol.">
        <title>The Global Catalogue of Microorganisms (GCM) 10K type strain sequencing project: providing services to taxonomists for standard genome sequencing and annotation.</title>
        <authorList>
            <consortium name="The Broad Institute Genomics Platform"/>
            <consortium name="The Broad Institute Genome Sequencing Center for Infectious Disease"/>
            <person name="Wu L."/>
            <person name="Ma J."/>
        </authorList>
    </citation>
    <scope>NUCLEOTIDE SEQUENCE [LARGE SCALE GENOMIC DNA]</scope>
    <source>
        <strain evidence="4">JCM 18127</strain>
    </source>
</reference>
<evidence type="ECO:0000256" key="1">
    <source>
        <dbReference type="SAM" id="SignalP"/>
    </source>
</evidence>
<dbReference type="InterPro" id="IPR017946">
    <property type="entry name" value="PLC-like_Pdiesterase_TIM-brl"/>
</dbReference>
<feature type="domain" description="GP-PDE" evidence="2">
    <location>
        <begin position="44"/>
        <end position="275"/>
    </location>
</feature>
<comment type="caution">
    <text evidence="3">The sequence shown here is derived from an EMBL/GenBank/DDBJ whole genome shotgun (WGS) entry which is preliminary data.</text>
</comment>
<dbReference type="PROSITE" id="PS50007">
    <property type="entry name" value="PIPLC_X_DOMAIN"/>
    <property type="match status" value="1"/>
</dbReference>
<keyword evidence="1" id="KW-0732">Signal</keyword>